<evidence type="ECO:0000313" key="3">
    <source>
        <dbReference type="EMBL" id="SPD91129.1"/>
    </source>
</evidence>
<dbReference type="Proteomes" id="UP000237923">
    <property type="component" value="Unassembled WGS sequence"/>
</dbReference>
<dbReference type="EMBL" id="OKQU01000001">
    <property type="protein sequence ID" value="SPE06354.1"/>
    <property type="molecule type" value="Genomic_DNA"/>
</dbReference>
<dbReference type="GO" id="GO:0006281">
    <property type="term" value="P:DNA repair"/>
    <property type="evidence" value="ECO:0007669"/>
    <property type="project" value="InterPro"/>
</dbReference>
<dbReference type="GO" id="GO:0003824">
    <property type="term" value="F:catalytic activity"/>
    <property type="evidence" value="ECO:0007669"/>
    <property type="project" value="InterPro"/>
</dbReference>
<dbReference type="GeneID" id="99674535"/>
<keyword evidence="6" id="KW-1185">Reference proteome</keyword>
<dbReference type="RefSeq" id="WP_072613954.1">
    <property type="nucleotide sequence ID" value="NZ_AP017935.1"/>
</dbReference>
<name>A0A2N9K6X8_9LACO</name>
<dbReference type="EMBL" id="OKQR01000001">
    <property type="protein sequence ID" value="SPD91129.1"/>
    <property type="molecule type" value="Genomic_DNA"/>
</dbReference>
<dbReference type="AlphaFoldDB" id="A0A2N9K6X8"/>
<dbReference type="InterPro" id="IPR014048">
    <property type="entry name" value="MethylDNA_cys_MeTrfase_DNA-bd"/>
</dbReference>
<dbReference type="NCBIfam" id="TIGR00589">
    <property type="entry name" value="ogt"/>
    <property type="match status" value="1"/>
</dbReference>
<reference evidence="3 6" key="2">
    <citation type="submission" date="2018-02" db="EMBL/GenBank/DDBJ databases">
        <authorList>
            <person name="Rodrigo-Torres L."/>
            <person name="Arahal R. D."/>
            <person name="Lucena T."/>
        </authorList>
    </citation>
    <scope>NUCLEOTIDE SEQUENCE [LARGE SCALE GENOMIC DNA]</scope>
    <source>
        <strain evidence="3 6">CECT 8486</strain>
    </source>
</reference>
<protein>
    <submittedName>
        <fullName evidence="4">Bifunctional transcriptional activator/DNA repair enzyme Ada</fullName>
    </submittedName>
</protein>
<evidence type="ECO:0000313" key="6">
    <source>
        <dbReference type="Proteomes" id="UP000239237"/>
    </source>
</evidence>
<dbReference type="Pfam" id="PF01035">
    <property type="entry name" value="DNA_binding_1"/>
    <property type="match status" value="1"/>
</dbReference>
<evidence type="ECO:0000259" key="2">
    <source>
        <dbReference type="Pfam" id="PF01035"/>
    </source>
</evidence>
<dbReference type="SUPFAM" id="SSF46767">
    <property type="entry name" value="Methylated DNA-protein cysteine methyltransferase, C-terminal domain"/>
    <property type="match status" value="1"/>
</dbReference>
<accession>A0A2N9K6X8</accession>
<feature type="domain" description="Methylated-DNA-[protein]-cysteine S-methyltransferase DNA binding" evidence="2">
    <location>
        <begin position="79"/>
        <end position="156"/>
    </location>
</feature>
<dbReference type="InterPro" id="IPR036388">
    <property type="entry name" value="WH-like_DNA-bd_sf"/>
</dbReference>
<dbReference type="Gene3D" id="1.10.10.10">
    <property type="entry name" value="Winged helix-like DNA-binding domain superfamily/Winged helix DNA-binding domain"/>
    <property type="match status" value="1"/>
</dbReference>
<dbReference type="Proteomes" id="UP000239237">
    <property type="component" value="Unassembled WGS sequence"/>
</dbReference>
<keyword evidence="1" id="KW-0227">DNA damage</keyword>
<dbReference type="InterPro" id="IPR036217">
    <property type="entry name" value="MethylDNA_cys_MeTrfase_DNAb"/>
</dbReference>
<gene>
    <name evidence="4" type="primary">ada</name>
    <name evidence="3" type="ORF">LES8486_00098</name>
    <name evidence="4" type="ORF">LES9216_00245</name>
</gene>
<evidence type="ECO:0000256" key="1">
    <source>
        <dbReference type="ARBA" id="ARBA00022763"/>
    </source>
</evidence>
<dbReference type="CDD" id="cd06445">
    <property type="entry name" value="ATase"/>
    <property type="match status" value="1"/>
</dbReference>
<sequence length="160" mass="18135">MIKYETISFLNGKLTLFKQNDQIVCVSLADDGVSEFLNDFPEYELEQQVLPETSLFRAYAAGEKIDFSRIKIGYLKSTAFQREVWQALNTCHELLTYEQFAKKINHPTAVRAVATAIGKNPIPIINACHHILPKSGGVGKYRYGTDIKKKLLVLENLLEK</sequence>
<dbReference type="PANTHER" id="PTHR10815:SF13">
    <property type="entry name" value="METHYLATED-DNA--PROTEIN-CYSTEINE METHYLTRANSFERASE"/>
    <property type="match status" value="1"/>
</dbReference>
<dbReference type="KEGG" id="lsu:A6B45_06985"/>
<organism evidence="4 5">
    <name type="scientific">Leuconostoc suionicum</name>
    <dbReference type="NCBI Taxonomy" id="1511761"/>
    <lineage>
        <taxon>Bacteria</taxon>
        <taxon>Bacillati</taxon>
        <taxon>Bacillota</taxon>
        <taxon>Bacilli</taxon>
        <taxon>Lactobacillales</taxon>
        <taxon>Lactobacillaceae</taxon>
        <taxon>Leuconostoc</taxon>
    </lineage>
</organism>
<evidence type="ECO:0000313" key="5">
    <source>
        <dbReference type="Proteomes" id="UP000237923"/>
    </source>
</evidence>
<reference evidence="4 5" key="1">
    <citation type="submission" date="2018-02" db="EMBL/GenBank/DDBJ databases">
        <authorList>
            <person name="Cohen D.B."/>
            <person name="Kent A.D."/>
        </authorList>
    </citation>
    <scope>NUCLEOTIDE SEQUENCE [LARGE SCALE GENOMIC DNA]</scope>
    <source>
        <strain evidence="4 5">CECT 9216</strain>
    </source>
</reference>
<evidence type="ECO:0000313" key="4">
    <source>
        <dbReference type="EMBL" id="SPE06354.1"/>
    </source>
</evidence>
<dbReference type="PANTHER" id="PTHR10815">
    <property type="entry name" value="METHYLATED-DNA--PROTEIN-CYSTEINE METHYLTRANSFERASE"/>
    <property type="match status" value="1"/>
</dbReference>
<proteinExistence type="predicted"/>